<sequence>MKKELYPDHLWRRKKCFDGQSPENDNDERSGGSGLSYQDDTCEGFQVRLNEGNLDSENLDNEDCLHVDASVIDELRAQGQEEMEELYSSDEDETGWQYISDNEGPTIPLDEDEDSDG</sequence>
<gene>
    <name evidence="2" type="ORF">PVAP13_7KG023100</name>
    <name evidence="3" type="ORF">PVAP13_7KG023274</name>
</gene>
<comment type="caution">
    <text evidence="3">The sequence shown here is derived from an EMBL/GenBank/DDBJ whole genome shotgun (WGS) entry which is preliminary data.</text>
</comment>
<evidence type="ECO:0000313" key="4">
    <source>
        <dbReference type="Proteomes" id="UP000823388"/>
    </source>
</evidence>
<dbReference type="Proteomes" id="UP000823388">
    <property type="component" value="Chromosome 7K"/>
</dbReference>
<accession>A0A8T0QL11</accession>
<evidence type="ECO:0000256" key="1">
    <source>
        <dbReference type="SAM" id="MobiDB-lite"/>
    </source>
</evidence>
<reference evidence="3" key="1">
    <citation type="submission" date="2020-05" db="EMBL/GenBank/DDBJ databases">
        <title>WGS assembly of Panicum virgatum.</title>
        <authorList>
            <person name="Lovell J.T."/>
            <person name="Jenkins J."/>
            <person name="Shu S."/>
            <person name="Juenger T.E."/>
            <person name="Schmutz J."/>
        </authorList>
    </citation>
    <scope>NUCLEOTIDE SEQUENCE</scope>
    <source>
        <strain evidence="3">AP13</strain>
    </source>
</reference>
<evidence type="ECO:0000313" key="3">
    <source>
        <dbReference type="EMBL" id="KAG2571034.1"/>
    </source>
</evidence>
<dbReference type="EMBL" id="CM029049">
    <property type="protein sequence ID" value="KAG2571028.1"/>
    <property type="molecule type" value="Genomic_DNA"/>
</dbReference>
<proteinExistence type="predicted"/>
<protein>
    <submittedName>
        <fullName evidence="3">Uncharacterized protein</fullName>
    </submittedName>
</protein>
<feature type="region of interest" description="Disordered" evidence="1">
    <location>
        <begin position="14"/>
        <end position="39"/>
    </location>
</feature>
<feature type="compositionally biased region" description="Acidic residues" evidence="1">
    <location>
        <begin position="81"/>
        <end position="94"/>
    </location>
</feature>
<keyword evidence="4" id="KW-1185">Reference proteome</keyword>
<feature type="region of interest" description="Disordered" evidence="1">
    <location>
        <begin position="81"/>
        <end position="117"/>
    </location>
</feature>
<name>A0A8T0QL11_PANVG</name>
<evidence type="ECO:0000313" key="2">
    <source>
        <dbReference type="EMBL" id="KAG2571028.1"/>
    </source>
</evidence>
<dbReference type="AlphaFoldDB" id="A0A8T0QL11"/>
<dbReference type="EMBL" id="CM029049">
    <property type="protein sequence ID" value="KAG2571034.1"/>
    <property type="molecule type" value="Genomic_DNA"/>
</dbReference>
<organism evidence="3 4">
    <name type="scientific">Panicum virgatum</name>
    <name type="common">Blackwell switchgrass</name>
    <dbReference type="NCBI Taxonomy" id="38727"/>
    <lineage>
        <taxon>Eukaryota</taxon>
        <taxon>Viridiplantae</taxon>
        <taxon>Streptophyta</taxon>
        <taxon>Embryophyta</taxon>
        <taxon>Tracheophyta</taxon>
        <taxon>Spermatophyta</taxon>
        <taxon>Magnoliopsida</taxon>
        <taxon>Liliopsida</taxon>
        <taxon>Poales</taxon>
        <taxon>Poaceae</taxon>
        <taxon>PACMAD clade</taxon>
        <taxon>Panicoideae</taxon>
        <taxon>Panicodae</taxon>
        <taxon>Paniceae</taxon>
        <taxon>Panicinae</taxon>
        <taxon>Panicum</taxon>
        <taxon>Panicum sect. Hiantes</taxon>
    </lineage>
</organism>